<dbReference type="AlphaFoldDB" id="A0A0P0CVR5"/>
<keyword evidence="2" id="KW-1185">Reference proteome</keyword>
<evidence type="ECO:0000313" key="1">
    <source>
        <dbReference type="EMBL" id="ALI98569.1"/>
    </source>
</evidence>
<dbReference type="Pfam" id="PF13148">
    <property type="entry name" value="DUF3987"/>
    <property type="match status" value="1"/>
</dbReference>
<dbReference type="STRING" id="512763.DC20_05785"/>
<dbReference type="PATRIC" id="fig|512763.3.peg.1280"/>
<dbReference type="KEGG" id="rti:DC20_05785"/>
<dbReference type="Proteomes" id="UP000061382">
    <property type="component" value="Chromosome"/>
</dbReference>
<gene>
    <name evidence="1" type="ORF">DC20_05785</name>
</gene>
<dbReference type="InterPro" id="IPR025048">
    <property type="entry name" value="DUF3987"/>
</dbReference>
<accession>A0A0P0CVR5</accession>
<sequence>MRPPNLLYQRPDLPQEYDGLHLAALYSCFPEFFKQILHPHRDPQELIIASFSALATSAALIPNVYTIYRGKRNYPYLNVLVIMPPASGKGALEFSRILLSEINRSLAKEYEAECKRYEHELQVYKHAVKKGTAIAPPTPPKLYLILISGNTTSARLIQQLADNGANIPLVMLETEIDAVSGMFSGEMGAQNSVIFRQLFQHESVSSARKGDRETLTADTPKMAIILSGTENQVRSLFKGNEDGLLSRFLILEPTPRMEWVSPRPRKGERPMEDHYKELSLKFLRLWKHTQHLEVEVKFTESQWDVLDKIGEELQQRAFVIGGIYAVSIARRHSVMAARFCTILALSRHFDLETCTVPDLGSEIYPTEEDFSASLELTEYSFSKSLKLFQRMPASQPVKTENRLQYNFFATLPAEFHKAEADALAQKLRIAPRTRDRWLSAFVQTGALERIGRGRYKKSPLALMAVAEEQKERIDNFNKDDKMTVTVEIEPQYVSFLNEGGDIIYDIRRAELGDANKYPQGYISTWVFDLAPKSWVTRELVLGLCEFIKQEVPDNKIDWEATYAYIDMFH</sequence>
<organism evidence="1 2">
    <name type="scientific">Rufibacter tibetensis</name>
    <dbReference type="NCBI Taxonomy" id="512763"/>
    <lineage>
        <taxon>Bacteria</taxon>
        <taxon>Pseudomonadati</taxon>
        <taxon>Bacteroidota</taxon>
        <taxon>Cytophagia</taxon>
        <taxon>Cytophagales</taxon>
        <taxon>Hymenobacteraceae</taxon>
        <taxon>Rufibacter</taxon>
    </lineage>
</organism>
<name>A0A0P0CVR5_9BACT</name>
<evidence type="ECO:0000313" key="2">
    <source>
        <dbReference type="Proteomes" id="UP000061382"/>
    </source>
</evidence>
<protein>
    <recommendedName>
        <fullName evidence="3">DUF3987 domain-containing protein</fullName>
    </recommendedName>
</protein>
<proteinExistence type="predicted"/>
<dbReference type="EMBL" id="CP012643">
    <property type="protein sequence ID" value="ALI98569.1"/>
    <property type="molecule type" value="Genomic_DNA"/>
</dbReference>
<evidence type="ECO:0008006" key="3">
    <source>
        <dbReference type="Google" id="ProtNLM"/>
    </source>
</evidence>
<reference evidence="1 2" key="1">
    <citation type="submission" date="2015-08" db="EMBL/GenBank/DDBJ databases">
        <title>Complete genome sequence of Rufibacter tibetensis strain 1351t, a radiation-resistant bacterium from tibet plateau.</title>
        <authorList>
            <person name="Dai J."/>
        </authorList>
    </citation>
    <scope>NUCLEOTIDE SEQUENCE [LARGE SCALE GENOMIC DNA]</scope>
    <source>
        <strain evidence="1 2">1351</strain>
    </source>
</reference>
<dbReference type="RefSeq" id="WP_062542958.1">
    <property type="nucleotide sequence ID" value="NZ_CP012643.1"/>
</dbReference>